<sequence length="112" mass="12909">MPDSFRPRCIHQSHSRMWEVWKVRTWIGARRGESMENQKQLTQELSDAIHGESPNDLTAMNDEDVLGQEILNRARHLEVKVTVAHSDFSLLRQFCTKKHPVAREGVSIEESG</sequence>
<proteinExistence type="predicted"/>
<protein>
    <submittedName>
        <fullName evidence="1">Uncharacterized protein</fullName>
    </submittedName>
</protein>
<organism evidence="1">
    <name type="scientific">mine drainage metagenome</name>
    <dbReference type="NCBI Taxonomy" id="410659"/>
    <lineage>
        <taxon>unclassified sequences</taxon>
        <taxon>metagenomes</taxon>
        <taxon>ecological metagenomes</taxon>
    </lineage>
</organism>
<comment type="caution">
    <text evidence="1">The sequence shown here is derived from an EMBL/GenBank/DDBJ whole genome shotgun (WGS) entry which is preliminary data.</text>
</comment>
<accession>E6QJD4</accession>
<gene>
    <name evidence="1" type="ORF">CARN6_0682</name>
</gene>
<evidence type="ECO:0000313" key="1">
    <source>
        <dbReference type="EMBL" id="CBI07350.1"/>
    </source>
</evidence>
<reference evidence="1" key="1">
    <citation type="submission" date="2009-10" db="EMBL/GenBank/DDBJ databases">
        <title>Diversity of trophic interactions inside an arsenic-rich microbial ecosystem.</title>
        <authorList>
            <person name="Bertin P.N."/>
            <person name="Heinrich-Salmeron A."/>
            <person name="Pelletier E."/>
            <person name="Goulhen-Chollet F."/>
            <person name="Arsene-Ploetze F."/>
            <person name="Gallien S."/>
            <person name="Calteau A."/>
            <person name="Vallenet D."/>
            <person name="Casiot C."/>
            <person name="Chane-Woon-Ming B."/>
            <person name="Giloteaux L."/>
            <person name="Barakat M."/>
            <person name="Bonnefoy V."/>
            <person name="Bruneel O."/>
            <person name="Chandler M."/>
            <person name="Cleiss J."/>
            <person name="Duran R."/>
            <person name="Elbaz-Poulichet F."/>
            <person name="Fonknechten N."/>
            <person name="Lauga B."/>
            <person name="Mornico D."/>
            <person name="Ortet P."/>
            <person name="Schaeffer C."/>
            <person name="Siguier P."/>
            <person name="Alexander Thil Smith A."/>
            <person name="Van Dorsselaer A."/>
            <person name="Weissenbach J."/>
            <person name="Medigue C."/>
            <person name="Le Paslier D."/>
        </authorList>
    </citation>
    <scope>NUCLEOTIDE SEQUENCE</scope>
</reference>
<dbReference type="EMBL" id="CABQ01000087">
    <property type="protein sequence ID" value="CBI07350.1"/>
    <property type="molecule type" value="Genomic_DNA"/>
</dbReference>
<dbReference type="AlphaFoldDB" id="E6QJD4"/>
<name>E6QJD4_9ZZZZ</name>